<evidence type="ECO:0000256" key="1">
    <source>
        <dbReference type="ARBA" id="ARBA00022801"/>
    </source>
</evidence>
<evidence type="ECO:0000313" key="4">
    <source>
        <dbReference type="EMBL" id="NDV63120.1"/>
    </source>
</evidence>
<dbReference type="SUPFAM" id="SSF53187">
    <property type="entry name" value="Zn-dependent exopeptidases"/>
    <property type="match status" value="1"/>
</dbReference>
<evidence type="ECO:0000259" key="3">
    <source>
        <dbReference type="Pfam" id="PF07687"/>
    </source>
</evidence>
<feature type="binding site" evidence="2">
    <location>
        <position position="147"/>
    </location>
    <ligand>
        <name>Mn(2+)</name>
        <dbReference type="ChEBI" id="CHEBI:29035"/>
        <label>2</label>
    </ligand>
</feature>
<feature type="binding site" evidence="2">
    <location>
        <position position="370"/>
    </location>
    <ligand>
        <name>Mn(2+)</name>
        <dbReference type="ChEBI" id="CHEBI:29035"/>
        <label>2</label>
    </ligand>
</feature>
<name>A0A6B2M620_9BACT</name>
<dbReference type="PIRSF" id="PIRSF005962">
    <property type="entry name" value="Pept_M20D_amidohydro"/>
    <property type="match status" value="1"/>
</dbReference>
<comment type="caution">
    <text evidence="4">The sequence shown here is derived from an EMBL/GenBank/DDBJ whole genome shotgun (WGS) entry which is preliminary data.</text>
</comment>
<dbReference type="AlphaFoldDB" id="A0A6B2M620"/>
<dbReference type="InterPro" id="IPR002933">
    <property type="entry name" value="Peptidase_M20"/>
</dbReference>
<dbReference type="RefSeq" id="WP_163966181.1">
    <property type="nucleotide sequence ID" value="NZ_JAAGNX010000003.1"/>
</dbReference>
<keyword evidence="2" id="KW-0464">Manganese</keyword>
<evidence type="ECO:0000256" key="2">
    <source>
        <dbReference type="PIRSR" id="PIRSR005962-1"/>
    </source>
</evidence>
<keyword evidence="5" id="KW-1185">Reference proteome</keyword>
<organism evidence="4 5">
    <name type="scientific">Oceanipulchritudo coccoides</name>
    <dbReference type="NCBI Taxonomy" id="2706888"/>
    <lineage>
        <taxon>Bacteria</taxon>
        <taxon>Pseudomonadati</taxon>
        <taxon>Verrucomicrobiota</taxon>
        <taxon>Opitutia</taxon>
        <taxon>Puniceicoccales</taxon>
        <taxon>Oceanipulchritudinaceae</taxon>
        <taxon>Oceanipulchritudo</taxon>
    </lineage>
</organism>
<dbReference type="GO" id="GO:0046872">
    <property type="term" value="F:metal ion binding"/>
    <property type="evidence" value="ECO:0007669"/>
    <property type="project" value="UniProtKB-KW"/>
</dbReference>
<dbReference type="NCBIfam" id="TIGR01891">
    <property type="entry name" value="amidohydrolases"/>
    <property type="match status" value="1"/>
</dbReference>
<dbReference type="GO" id="GO:0050118">
    <property type="term" value="F:N-acetyldiaminopimelate deacetylase activity"/>
    <property type="evidence" value="ECO:0007669"/>
    <property type="project" value="UniProtKB-ARBA"/>
</dbReference>
<dbReference type="Gene3D" id="3.30.70.360">
    <property type="match status" value="1"/>
</dbReference>
<feature type="binding site" evidence="2">
    <location>
        <position position="111"/>
    </location>
    <ligand>
        <name>Mn(2+)</name>
        <dbReference type="ChEBI" id="CHEBI:29035"/>
        <label>2</label>
    </ligand>
</feature>
<feature type="domain" description="Peptidase M20 dimerisation" evidence="3">
    <location>
        <begin position="195"/>
        <end position="286"/>
    </location>
</feature>
<feature type="binding site" evidence="2">
    <location>
        <position position="171"/>
    </location>
    <ligand>
        <name>Mn(2+)</name>
        <dbReference type="ChEBI" id="CHEBI:29035"/>
        <label>2</label>
    </ligand>
</feature>
<dbReference type="PANTHER" id="PTHR11014">
    <property type="entry name" value="PEPTIDASE M20 FAMILY MEMBER"/>
    <property type="match status" value="1"/>
</dbReference>
<dbReference type="InterPro" id="IPR017439">
    <property type="entry name" value="Amidohydrolase"/>
</dbReference>
<reference evidence="4 5" key="1">
    <citation type="submission" date="2020-02" db="EMBL/GenBank/DDBJ databases">
        <title>Albibacoteraceae fam. nov., the first described family within the subdivision 4 Verrucomicrobia.</title>
        <authorList>
            <person name="Xi F."/>
        </authorList>
    </citation>
    <scope>NUCLEOTIDE SEQUENCE [LARGE SCALE GENOMIC DNA]</scope>
    <source>
        <strain evidence="4 5">CK1056</strain>
    </source>
</reference>
<dbReference type="EMBL" id="JAAGNX010000003">
    <property type="protein sequence ID" value="NDV63120.1"/>
    <property type="molecule type" value="Genomic_DNA"/>
</dbReference>
<dbReference type="Proteomes" id="UP000478417">
    <property type="component" value="Unassembled WGS sequence"/>
</dbReference>
<comment type="cofactor">
    <cofactor evidence="2">
        <name>Mn(2+)</name>
        <dbReference type="ChEBI" id="CHEBI:29035"/>
    </cofactor>
    <text evidence="2">The Mn(2+) ion enhances activity.</text>
</comment>
<sequence>MPQLKELFDRLDGLIQADAKSIQDVRRYLHAHPEPSGEETRTTAFIADQVESLGLNFRIGPDGRGLIVDFPGPNCKRYVALRADIDALRLQDEKTVSYRSRENNLMHACGHDAHTAMALGAIKALSKVPDALPEGIGWRCLFQPAEESATGAKDMISWNALDRVEAIVALHVDPALHAGQIGYREGSLTACCEEFEILVEGLGGHGARPHTTFDPIAAATQIVQTVYSVLPRSVDSRDPLVVSFGVIQGGINPNVIPESAQLRGTIRSTDSEHSRVAKQRIREVIDGVAQICQVRTSFSIAYSLPPVKNDPVLTGLCKSAVHDLVGDEGMVYVDKPSMGGEDFAWYLNECAGCMLRLGVGTPLKPVRHLHSSCFDVNESALPIGAKALTRSVVQIARHLENAD</sequence>
<feature type="binding site" evidence="2">
    <location>
        <position position="109"/>
    </location>
    <ligand>
        <name>Mn(2+)</name>
        <dbReference type="ChEBI" id="CHEBI:29035"/>
        <label>2</label>
    </ligand>
</feature>
<proteinExistence type="predicted"/>
<accession>A0A6B2M620</accession>
<dbReference type="Pfam" id="PF01546">
    <property type="entry name" value="Peptidase_M20"/>
    <property type="match status" value="1"/>
</dbReference>
<protein>
    <submittedName>
        <fullName evidence="4">Amidohydrolase</fullName>
    </submittedName>
</protein>
<dbReference type="Gene3D" id="3.40.630.10">
    <property type="entry name" value="Zn peptidases"/>
    <property type="match status" value="1"/>
</dbReference>
<dbReference type="FunFam" id="3.30.70.360:FF:000001">
    <property type="entry name" value="N-acetyldiaminopimelate deacetylase"/>
    <property type="match status" value="1"/>
</dbReference>
<dbReference type="GO" id="GO:0019877">
    <property type="term" value="P:diaminopimelate biosynthetic process"/>
    <property type="evidence" value="ECO:0007669"/>
    <property type="project" value="UniProtKB-ARBA"/>
</dbReference>
<keyword evidence="2" id="KW-0479">Metal-binding</keyword>
<dbReference type="InterPro" id="IPR011650">
    <property type="entry name" value="Peptidase_M20_dimer"/>
</dbReference>
<dbReference type="PANTHER" id="PTHR11014:SF63">
    <property type="entry name" value="METALLOPEPTIDASE, PUTATIVE (AFU_ORTHOLOGUE AFUA_6G09600)-RELATED"/>
    <property type="match status" value="1"/>
</dbReference>
<evidence type="ECO:0000313" key="5">
    <source>
        <dbReference type="Proteomes" id="UP000478417"/>
    </source>
</evidence>
<dbReference type="Pfam" id="PF07687">
    <property type="entry name" value="M20_dimer"/>
    <property type="match status" value="1"/>
</dbReference>
<dbReference type="InterPro" id="IPR036264">
    <property type="entry name" value="Bact_exopeptidase_dim_dom"/>
</dbReference>
<dbReference type="SUPFAM" id="SSF55031">
    <property type="entry name" value="Bacterial exopeptidase dimerisation domain"/>
    <property type="match status" value="1"/>
</dbReference>
<gene>
    <name evidence="4" type="ORF">G0Q06_11705</name>
</gene>
<keyword evidence="1 4" id="KW-0378">Hydrolase</keyword>